<dbReference type="InterPro" id="IPR011320">
    <property type="entry name" value="RNase_H1_N"/>
</dbReference>
<dbReference type="PIRSF" id="PIRSF036852">
    <property type="entry name" value="Ribonuclease_H1_euk"/>
    <property type="match status" value="1"/>
</dbReference>
<dbReference type="CDD" id="cd09280">
    <property type="entry name" value="RNase_HI_eukaryote_like"/>
    <property type="match status" value="1"/>
</dbReference>
<dbReference type="STRING" id="150374.A0A0M8N771"/>
<dbReference type="Gene3D" id="3.30.420.10">
    <property type="entry name" value="Ribonuclease H-like superfamily/Ribonuclease H"/>
    <property type="match status" value="1"/>
</dbReference>
<sequence>MTKRPASANSPTPVSAKKRRIDNMQKFYAVRAGFTPGVYLTYAECQAQTAGFKGAVFKSFVSREDAEAFAAGKKVEAAPGEPDKFYAVAVGSPTGIFTDWAEASQAIKGVKGPKYKRFNTRAEAVGYIKQYGAREAVEALGETVSYSFESAEDDDEDEDQHQHQHHQQHQHQPHQHQQQQQHQHQAGHAAVMSTRELAKKARAARDEDILRLGEDILDIYTDGSSLANGKAGSRAGLGVYFGDGDARNVSERLQGEPQTNQRAELMAMFRALEIAPLEQTVRIFSDSQYSIKCVTEWAAGWKKKGWLTATGEKVKNQDIIRAVLDKMEERTNAGGKTYFQWVKGHSTDLGNVAADRLAVRGAKTAS</sequence>
<keyword evidence="6 10" id="KW-0479">Metal-binding</keyword>
<dbReference type="GO" id="GO:0043137">
    <property type="term" value="P:DNA replication, removal of RNA primer"/>
    <property type="evidence" value="ECO:0007669"/>
    <property type="project" value="TreeGrafter"/>
</dbReference>
<keyword evidence="7 10" id="KW-0255">Endonuclease</keyword>
<evidence type="ECO:0000256" key="3">
    <source>
        <dbReference type="ARBA" id="ARBA00005300"/>
    </source>
</evidence>
<dbReference type="PROSITE" id="PS50879">
    <property type="entry name" value="RNASE_H_1"/>
    <property type="match status" value="1"/>
</dbReference>
<dbReference type="InterPro" id="IPR017067">
    <property type="entry name" value="RNase_H1_euk"/>
</dbReference>
<keyword evidence="9 10" id="KW-0460">Magnesium</keyword>
<keyword evidence="8 10" id="KW-0378">Hydrolase</keyword>
<dbReference type="InterPro" id="IPR050092">
    <property type="entry name" value="RNase_H"/>
</dbReference>
<dbReference type="Pfam" id="PF00075">
    <property type="entry name" value="RNase_H"/>
    <property type="match status" value="1"/>
</dbReference>
<dbReference type="GO" id="GO:0004523">
    <property type="term" value="F:RNA-DNA hybrid ribonuclease activity"/>
    <property type="evidence" value="ECO:0007669"/>
    <property type="project" value="UniProtKB-UniRule"/>
</dbReference>
<feature type="region of interest" description="Disordered" evidence="11">
    <location>
        <begin position="148"/>
        <end position="198"/>
    </location>
</feature>
<evidence type="ECO:0000256" key="7">
    <source>
        <dbReference type="ARBA" id="ARBA00022759"/>
    </source>
</evidence>
<evidence type="ECO:0000256" key="4">
    <source>
        <dbReference type="ARBA" id="ARBA00012180"/>
    </source>
</evidence>
<proteinExistence type="inferred from homology"/>
<dbReference type="InterPro" id="IPR036397">
    <property type="entry name" value="RNaseH_sf"/>
</dbReference>
<feature type="compositionally biased region" description="Acidic residues" evidence="11">
    <location>
        <begin position="150"/>
        <end position="159"/>
    </location>
</feature>
<dbReference type="Gene3D" id="3.40.970.10">
    <property type="entry name" value="Ribonuclease H1, N-terminal domain"/>
    <property type="match status" value="2"/>
</dbReference>
<keyword evidence="5 10" id="KW-0540">Nuclease</keyword>
<feature type="domain" description="RNase H type-1" evidence="12">
    <location>
        <begin position="213"/>
        <end position="363"/>
    </location>
</feature>
<dbReference type="AlphaFoldDB" id="A0A0M8N771"/>
<dbReference type="EMBL" id="LGSR01000006">
    <property type="protein sequence ID" value="KOS22114.1"/>
    <property type="molecule type" value="Genomic_DNA"/>
</dbReference>
<dbReference type="SUPFAM" id="SSF55658">
    <property type="entry name" value="L9 N-domain-like"/>
    <property type="match status" value="2"/>
</dbReference>
<evidence type="ECO:0000256" key="5">
    <source>
        <dbReference type="ARBA" id="ARBA00022722"/>
    </source>
</evidence>
<reference evidence="13 14" key="1">
    <citation type="submission" date="2015-07" db="EMBL/GenBank/DDBJ databases">
        <title>The genome of the fungus Escovopsis weberi, a specialized disease agent of ant agriculture.</title>
        <authorList>
            <person name="de Man T.J."/>
            <person name="Stajich J.E."/>
            <person name="Kubicek C.P."/>
            <person name="Chenthamara K."/>
            <person name="Atanasova L."/>
            <person name="Druzhinina I.S."/>
            <person name="Birnbaum S."/>
            <person name="Barribeau S.M."/>
            <person name="Teiling C."/>
            <person name="Suen G."/>
            <person name="Currie C."/>
            <person name="Gerardo N.M."/>
        </authorList>
    </citation>
    <scope>NUCLEOTIDE SEQUENCE [LARGE SCALE GENOMIC DNA]</scope>
</reference>
<dbReference type="Proteomes" id="UP000053831">
    <property type="component" value="Unassembled WGS sequence"/>
</dbReference>
<name>A0A0M8N771_ESCWE</name>
<dbReference type="Pfam" id="PF01693">
    <property type="entry name" value="Cauli_VI"/>
    <property type="match status" value="2"/>
</dbReference>
<comment type="similarity">
    <text evidence="3 10">Belongs to the RNase H family.</text>
</comment>
<dbReference type="InterPro" id="IPR037056">
    <property type="entry name" value="RNase_H1_N_sf"/>
</dbReference>
<dbReference type="GO" id="GO:0000287">
    <property type="term" value="F:magnesium ion binding"/>
    <property type="evidence" value="ECO:0007669"/>
    <property type="project" value="UniProtKB-UniRule"/>
</dbReference>
<protein>
    <recommendedName>
        <fullName evidence="4 10">Ribonuclease H</fullName>
        <shortName evidence="10">RNase H</shortName>
        <ecNumber evidence="4 10">3.1.26.4</ecNumber>
    </recommendedName>
</protein>
<evidence type="ECO:0000256" key="9">
    <source>
        <dbReference type="ARBA" id="ARBA00022842"/>
    </source>
</evidence>
<dbReference type="InterPro" id="IPR012337">
    <property type="entry name" value="RNaseH-like_sf"/>
</dbReference>
<comment type="caution">
    <text evidence="13">The sequence shown here is derived from an EMBL/GenBank/DDBJ whole genome shotgun (WGS) entry which is preliminary data.</text>
</comment>
<dbReference type="EC" id="3.1.26.4" evidence="4 10"/>
<evidence type="ECO:0000256" key="8">
    <source>
        <dbReference type="ARBA" id="ARBA00022801"/>
    </source>
</evidence>
<organism evidence="13 14">
    <name type="scientific">Escovopsis weberi</name>
    <dbReference type="NCBI Taxonomy" id="150374"/>
    <lineage>
        <taxon>Eukaryota</taxon>
        <taxon>Fungi</taxon>
        <taxon>Dikarya</taxon>
        <taxon>Ascomycota</taxon>
        <taxon>Pezizomycotina</taxon>
        <taxon>Sordariomycetes</taxon>
        <taxon>Hypocreomycetidae</taxon>
        <taxon>Hypocreales</taxon>
        <taxon>Hypocreaceae</taxon>
        <taxon>Escovopsis</taxon>
    </lineage>
</organism>
<dbReference type="FunFam" id="3.40.970.10:FF:000001">
    <property type="entry name" value="Ribonuclease H1"/>
    <property type="match status" value="1"/>
</dbReference>
<dbReference type="GO" id="GO:0003676">
    <property type="term" value="F:nucleic acid binding"/>
    <property type="evidence" value="ECO:0007669"/>
    <property type="project" value="UniProtKB-UniRule"/>
</dbReference>
<dbReference type="PANTHER" id="PTHR10642">
    <property type="entry name" value="RIBONUCLEASE H1"/>
    <property type="match status" value="1"/>
</dbReference>
<feature type="compositionally biased region" description="Basic residues" evidence="11">
    <location>
        <begin position="163"/>
        <end position="174"/>
    </location>
</feature>
<keyword evidence="14" id="KW-1185">Reference proteome</keyword>
<evidence type="ECO:0000256" key="11">
    <source>
        <dbReference type="SAM" id="MobiDB-lite"/>
    </source>
</evidence>
<gene>
    <name evidence="13" type="ORF">ESCO_001750</name>
</gene>
<dbReference type="InterPro" id="IPR009027">
    <property type="entry name" value="Ribosomal_bL9/RNase_H1_N"/>
</dbReference>
<accession>A0A0M8N771</accession>
<dbReference type="FunFam" id="3.30.420.10:FF:000090">
    <property type="entry name" value="Ribonuclease H"/>
    <property type="match status" value="1"/>
</dbReference>
<evidence type="ECO:0000256" key="10">
    <source>
        <dbReference type="PIRNR" id="PIRNR036852"/>
    </source>
</evidence>
<dbReference type="InterPro" id="IPR002156">
    <property type="entry name" value="RNaseH_domain"/>
</dbReference>
<dbReference type="PANTHER" id="PTHR10642:SF26">
    <property type="entry name" value="RIBONUCLEASE H1"/>
    <property type="match status" value="1"/>
</dbReference>
<comment type="catalytic activity">
    <reaction evidence="1 10">
        <text>Endonucleolytic cleavage to 5'-phosphomonoester.</text>
        <dbReference type="EC" id="3.1.26.4"/>
    </reaction>
</comment>
<comment type="cofactor">
    <cofactor evidence="2 10">
        <name>Mg(2+)</name>
        <dbReference type="ChEBI" id="CHEBI:18420"/>
    </cofactor>
</comment>
<dbReference type="SUPFAM" id="SSF53098">
    <property type="entry name" value="Ribonuclease H-like"/>
    <property type="match status" value="1"/>
</dbReference>
<evidence type="ECO:0000259" key="12">
    <source>
        <dbReference type="PROSITE" id="PS50879"/>
    </source>
</evidence>
<evidence type="ECO:0000256" key="2">
    <source>
        <dbReference type="ARBA" id="ARBA00001946"/>
    </source>
</evidence>
<feature type="compositionally biased region" description="Low complexity" evidence="11">
    <location>
        <begin position="175"/>
        <end position="184"/>
    </location>
</feature>
<evidence type="ECO:0000256" key="1">
    <source>
        <dbReference type="ARBA" id="ARBA00000077"/>
    </source>
</evidence>
<evidence type="ECO:0000313" key="13">
    <source>
        <dbReference type="EMBL" id="KOS22114.1"/>
    </source>
</evidence>
<evidence type="ECO:0000256" key="6">
    <source>
        <dbReference type="ARBA" id="ARBA00022723"/>
    </source>
</evidence>
<dbReference type="OrthoDB" id="407198at2759"/>
<comment type="function">
    <text evidence="10">Endonuclease that specifically degrades the RNA of RNA-DNA hybrids.</text>
</comment>
<evidence type="ECO:0000313" key="14">
    <source>
        <dbReference type="Proteomes" id="UP000053831"/>
    </source>
</evidence>